<dbReference type="CDD" id="cd06581">
    <property type="entry name" value="TM_PBP1_LivM_like"/>
    <property type="match status" value="1"/>
</dbReference>
<feature type="transmembrane region" description="Helical" evidence="6">
    <location>
        <begin position="116"/>
        <end position="138"/>
    </location>
</feature>
<feature type="transmembrane region" description="Helical" evidence="6">
    <location>
        <begin position="144"/>
        <end position="164"/>
    </location>
</feature>
<evidence type="ECO:0000256" key="4">
    <source>
        <dbReference type="ARBA" id="ARBA00022989"/>
    </source>
</evidence>
<comment type="subcellular location">
    <subcellularLocation>
        <location evidence="1">Cell membrane</location>
        <topology evidence="1">Multi-pass membrane protein</topology>
    </subcellularLocation>
</comment>
<feature type="transmembrane region" description="Helical" evidence="6">
    <location>
        <begin position="58"/>
        <end position="77"/>
    </location>
</feature>
<organism evidence="8 9">
    <name type="scientific">Methylobacterium variabile</name>
    <dbReference type="NCBI Taxonomy" id="298794"/>
    <lineage>
        <taxon>Bacteria</taxon>
        <taxon>Pseudomonadati</taxon>
        <taxon>Pseudomonadota</taxon>
        <taxon>Alphaproteobacteria</taxon>
        <taxon>Hyphomicrobiales</taxon>
        <taxon>Methylobacteriaceae</taxon>
        <taxon>Methylobacterium</taxon>
    </lineage>
</organism>
<feature type="domain" description="High-affinity branched-chain amino acid transport system permease LivHM N-terminal" evidence="7">
    <location>
        <begin position="26"/>
        <end position="127"/>
    </location>
</feature>
<evidence type="ECO:0000256" key="3">
    <source>
        <dbReference type="ARBA" id="ARBA00022692"/>
    </source>
</evidence>
<gene>
    <name evidence="8" type="ORF">VQ02_03875</name>
</gene>
<dbReference type="NCBIfam" id="NF008450">
    <property type="entry name" value="PRK11301.1"/>
    <property type="match status" value="1"/>
</dbReference>
<evidence type="ECO:0000256" key="2">
    <source>
        <dbReference type="ARBA" id="ARBA00022475"/>
    </source>
</evidence>
<evidence type="ECO:0000313" key="9">
    <source>
        <dbReference type="Proteomes" id="UP000035955"/>
    </source>
</evidence>
<feature type="transmembrane region" description="Helical" evidence="6">
    <location>
        <begin position="292"/>
        <end position="311"/>
    </location>
</feature>
<accession>A0A0J6VSD9</accession>
<keyword evidence="5 6" id="KW-0472">Membrane</keyword>
<dbReference type="GO" id="GO:0015658">
    <property type="term" value="F:branched-chain amino acid transmembrane transporter activity"/>
    <property type="evidence" value="ECO:0007669"/>
    <property type="project" value="InterPro"/>
</dbReference>
<dbReference type="InterPro" id="IPR043428">
    <property type="entry name" value="LivM-like"/>
</dbReference>
<name>A0A0J6VSD9_9HYPH</name>
<keyword evidence="2" id="KW-1003">Cell membrane</keyword>
<dbReference type="PANTHER" id="PTHR30482">
    <property type="entry name" value="HIGH-AFFINITY BRANCHED-CHAIN AMINO ACID TRANSPORT SYSTEM PERMEASE"/>
    <property type="match status" value="1"/>
</dbReference>
<feature type="transmembrane region" description="Helical" evidence="6">
    <location>
        <begin position="227"/>
        <end position="246"/>
    </location>
</feature>
<sequence>MMANPAKTLAAPTAADRAATDMAAIIKDAALFALVTFGLCVPIVAFRTDLSQTSALDLVPRWGLVAILCGIVFVARLGQRLVLANRDARRALTPSPTQATEAVDATPNASQKISAYALPAFLGVTLAFPLLAVLGTGGLGESRYWIDLGILILTYVMLGWGLNIVVGLAGLLDLGYVAFYAVGAYSYALLSTVFDLSFWVCLPLAGLFAGLWGMVLGFPVLRLRGDYLAIVTLAFGEIIRLVLINWTDFSGGAAGISSIPRATFFGIPFTADEDGFAAKVGLDFSPMHRVIFLYYLILALALITNGVTLRLRRLPIGRAWEALREDEIACRSLGINTTNTKLTAFALGAMFGGFAGSFFAVRQGFVSPESFNFLESAIILAIVVLGGMGSQIGVAIAAVAMVGGPELLRNLGFLKAVFGDHFDPSEYRLLLFGLAMVIMMIWRPRGLISERAPSIVLKERKRISGSLVKEGHG</sequence>
<dbReference type="Proteomes" id="UP000035955">
    <property type="component" value="Unassembled WGS sequence"/>
</dbReference>
<dbReference type="InterPro" id="IPR001851">
    <property type="entry name" value="ABC_transp_permease"/>
</dbReference>
<reference evidence="8 9" key="1">
    <citation type="submission" date="2015-03" db="EMBL/GenBank/DDBJ databases">
        <title>Genome sequencing of Methylobacterium variabile DSM 16961.</title>
        <authorList>
            <person name="Chaudhry V."/>
            <person name="Patil P.B."/>
        </authorList>
    </citation>
    <scope>NUCLEOTIDE SEQUENCE [LARGE SCALE GENOMIC DNA]</scope>
    <source>
        <strain evidence="8 9">DSM 16961</strain>
    </source>
</reference>
<dbReference type="PANTHER" id="PTHR30482:SF20">
    <property type="entry name" value="HIGH-AFFINITY BRANCHED-CHAIN AMINO ACID TRANSPORT SYSTEM PERMEASE PROTEIN LIVM"/>
    <property type="match status" value="1"/>
</dbReference>
<keyword evidence="3 6" id="KW-0812">Transmembrane</keyword>
<feature type="transmembrane region" description="Helical" evidence="6">
    <location>
        <begin position="373"/>
        <end position="405"/>
    </location>
</feature>
<feature type="transmembrane region" description="Helical" evidence="6">
    <location>
        <begin position="196"/>
        <end position="215"/>
    </location>
</feature>
<evidence type="ECO:0000256" key="6">
    <source>
        <dbReference type="SAM" id="Phobius"/>
    </source>
</evidence>
<dbReference type="EMBL" id="LABY01000023">
    <property type="protein sequence ID" value="KMO42146.1"/>
    <property type="molecule type" value="Genomic_DNA"/>
</dbReference>
<dbReference type="InterPro" id="IPR021807">
    <property type="entry name" value="LivHM_N"/>
</dbReference>
<protein>
    <submittedName>
        <fullName evidence="8">ABC transporter permease</fullName>
    </submittedName>
</protein>
<dbReference type="PATRIC" id="fig|298794.3.peg.3596"/>
<evidence type="ECO:0000259" key="7">
    <source>
        <dbReference type="Pfam" id="PF11862"/>
    </source>
</evidence>
<proteinExistence type="predicted"/>
<keyword evidence="4 6" id="KW-1133">Transmembrane helix</keyword>
<evidence type="ECO:0000256" key="1">
    <source>
        <dbReference type="ARBA" id="ARBA00004651"/>
    </source>
</evidence>
<feature type="transmembrane region" description="Helical" evidence="6">
    <location>
        <begin position="29"/>
        <end position="46"/>
    </location>
</feature>
<evidence type="ECO:0000256" key="5">
    <source>
        <dbReference type="ARBA" id="ARBA00023136"/>
    </source>
</evidence>
<dbReference type="Pfam" id="PF02653">
    <property type="entry name" value="BPD_transp_2"/>
    <property type="match status" value="1"/>
</dbReference>
<feature type="transmembrane region" description="Helical" evidence="6">
    <location>
        <begin position="171"/>
        <end position="190"/>
    </location>
</feature>
<feature type="transmembrane region" description="Helical" evidence="6">
    <location>
        <begin position="342"/>
        <end position="361"/>
    </location>
</feature>
<comment type="caution">
    <text evidence="8">The sequence shown here is derived from an EMBL/GenBank/DDBJ whole genome shotgun (WGS) entry which is preliminary data.</text>
</comment>
<dbReference type="AlphaFoldDB" id="A0A0J6VSD9"/>
<dbReference type="Pfam" id="PF11862">
    <property type="entry name" value="DUF3382"/>
    <property type="match status" value="1"/>
</dbReference>
<dbReference type="GO" id="GO:0005886">
    <property type="term" value="C:plasma membrane"/>
    <property type="evidence" value="ECO:0007669"/>
    <property type="project" value="UniProtKB-SubCell"/>
</dbReference>
<keyword evidence="9" id="KW-1185">Reference proteome</keyword>
<evidence type="ECO:0000313" key="8">
    <source>
        <dbReference type="EMBL" id="KMO42146.1"/>
    </source>
</evidence>